<dbReference type="RefSeq" id="WP_281766177.1">
    <property type="nucleotide sequence ID" value="NZ_BRVO01000003.1"/>
</dbReference>
<gene>
    <name evidence="3" type="ORF">Y10_29190</name>
</gene>
<dbReference type="Pfam" id="PF13568">
    <property type="entry name" value="OMP_b-brl_2"/>
    <property type="match status" value="1"/>
</dbReference>
<dbReference type="InterPro" id="IPR025665">
    <property type="entry name" value="Beta-barrel_OMP_2"/>
</dbReference>
<comment type="caution">
    <text evidence="3">The sequence shown here is derived from an EMBL/GenBank/DDBJ whole genome shotgun (WGS) entry which is preliminary data.</text>
</comment>
<feature type="domain" description="Outer membrane protein beta-barrel" evidence="2">
    <location>
        <begin position="19"/>
        <end position="191"/>
    </location>
</feature>
<sequence length="224" mass="24995">MNKYFLTLMFLGFTVLGMAQDDVASRKAMFGVLGGLNLSSMTNAEDGDDFSTRVGLRAGAFVKFDLNNSLYLNLKAIYSMQGNKFTTQVSEFDDSQVEVVTYDVDGVLKMDYIEVPLTLEYKLNRFSFELGPQIGFNILAETELEGDGYDVTAPIDNEQSVVVGGVIGVNGYITDKFYASVTYERGFSDLYKGVRYNFGEYGTATVESDYKYSLFSLSLNYIIF</sequence>
<accession>A0ABQ5MMD0</accession>
<evidence type="ECO:0000313" key="4">
    <source>
        <dbReference type="Proteomes" id="UP001143543"/>
    </source>
</evidence>
<keyword evidence="1" id="KW-0732">Signal</keyword>
<proteinExistence type="predicted"/>
<dbReference type="Proteomes" id="UP001143543">
    <property type="component" value="Unassembled WGS sequence"/>
</dbReference>
<evidence type="ECO:0000259" key="2">
    <source>
        <dbReference type="Pfam" id="PF13568"/>
    </source>
</evidence>
<organism evidence="3 4">
    <name type="scientific">Neptunitalea lumnitzerae</name>
    <dbReference type="NCBI Taxonomy" id="2965509"/>
    <lineage>
        <taxon>Bacteria</taxon>
        <taxon>Pseudomonadati</taxon>
        <taxon>Bacteroidota</taxon>
        <taxon>Flavobacteriia</taxon>
        <taxon>Flavobacteriales</taxon>
        <taxon>Flavobacteriaceae</taxon>
        <taxon>Neptunitalea</taxon>
    </lineage>
</organism>
<protein>
    <recommendedName>
        <fullName evidence="2">Outer membrane protein beta-barrel domain-containing protein</fullName>
    </recommendedName>
</protein>
<keyword evidence="4" id="KW-1185">Reference proteome</keyword>
<evidence type="ECO:0000313" key="3">
    <source>
        <dbReference type="EMBL" id="GLB50551.1"/>
    </source>
</evidence>
<reference evidence="3" key="1">
    <citation type="submission" date="2022-07" db="EMBL/GenBank/DDBJ databases">
        <title>Taxonomy of Novel Oxalotrophic and Methylotrophic Bacteria.</title>
        <authorList>
            <person name="Sahin N."/>
            <person name="Tani A."/>
        </authorList>
    </citation>
    <scope>NUCLEOTIDE SEQUENCE</scope>
    <source>
        <strain evidence="3">Y10</strain>
    </source>
</reference>
<name>A0ABQ5MMD0_9FLAO</name>
<feature type="chain" id="PRO_5045402874" description="Outer membrane protein beta-barrel domain-containing protein" evidence="1">
    <location>
        <begin position="20"/>
        <end position="224"/>
    </location>
</feature>
<feature type="signal peptide" evidence="1">
    <location>
        <begin position="1"/>
        <end position="19"/>
    </location>
</feature>
<dbReference type="EMBL" id="BRVO01000003">
    <property type="protein sequence ID" value="GLB50551.1"/>
    <property type="molecule type" value="Genomic_DNA"/>
</dbReference>
<evidence type="ECO:0000256" key="1">
    <source>
        <dbReference type="SAM" id="SignalP"/>
    </source>
</evidence>